<evidence type="ECO:0000259" key="1">
    <source>
        <dbReference type="Pfam" id="PF06057"/>
    </source>
</evidence>
<evidence type="ECO:0000313" key="3">
    <source>
        <dbReference type="Proteomes" id="UP001156882"/>
    </source>
</evidence>
<dbReference type="Pfam" id="PF06057">
    <property type="entry name" value="VirJ"/>
    <property type="match status" value="1"/>
</dbReference>
<sequence length="222" mass="23943">MIADMTVQALSADASGQDQIPVEELPAVSARTLVIFYSGDGGWRDIDKKISEYLNLNGVAVLGVDSLRYFWQQKSPGKVGSDLEKLIATYRTKWGVKRVALVGFSIGAGVLPFAWNTISHSTQNNVDLIAMLSLDPKASFQISVSGYLGWQSASDMAVGPAAASLPHEKVLCFYGADEKQAGESGCLLKVMRGATLIERPGGHHFDGNYIPIAQAILRRLSK</sequence>
<dbReference type="EMBL" id="BSPC01000097">
    <property type="protein sequence ID" value="GLS24267.1"/>
    <property type="molecule type" value="Genomic_DNA"/>
</dbReference>
<dbReference type="Proteomes" id="UP001156882">
    <property type="component" value="Unassembled WGS sequence"/>
</dbReference>
<comment type="caution">
    <text evidence="2">The sequence shown here is derived from an EMBL/GenBank/DDBJ whole genome shotgun (WGS) entry which is preliminary data.</text>
</comment>
<dbReference type="InterPro" id="IPR010333">
    <property type="entry name" value="VirJ"/>
</dbReference>
<feature type="domain" description="Bacterial virulence" evidence="1">
    <location>
        <begin position="32"/>
        <end position="221"/>
    </location>
</feature>
<proteinExistence type="predicted"/>
<keyword evidence="3" id="KW-1185">Reference proteome</keyword>
<name>A0ABQ6D160_9HYPH</name>
<dbReference type="SUPFAM" id="SSF53474">
    <property type="entry name" value="alpha/beta-Hydrolases"/>
    <property type="match status" value="1"/>
</dbReference>
<evidence type="ECO:0000313" key="2">
    <source>
        <dbReference type="EMBL" id="GLS24267.1"/>
    </source>
</evidence>
<organism evidence="2 3">
    <name type="scientific">Labrys miyagiensis</name>
    <dbReference type="NCBI Taxonomy" id="346912"/>
    <lineage>
        <taxon>Bacteria</taxon>
        <taxon>Pseudomonadati</taxon>
        <taxon>Pseudomonadota</taxon>
        <taxon>Alphaproteobacteria</taxon>
        <taxon>Hyphomicrobiales</taxon>
        <taxon>Xanthobacteraceae</taxon>
        <taxon>Labrys</taxon>
    </lineage>
</organism>
<protein>
    <recommendedName>
        <fullName evidence="1">Bacterial virulence domain-containing protein</fullName>
    </recommendedName>
</protein>
<gene>
    <name evidence="2" type="ORF">GCM10007874_72880</name>
</gene>
<dbReference type="Gene3D" id="3.40.50.1820">
    <property type="entry name" value="alpha/beta hydrolase"/>
    <property type="match status" value="1"/>
</dbReference>
<accession>A0ABQ6D160</accession>
<dbReference type="InterPro" id="IPR029058">
    <property type="entry name" value="AB_hydrolase_fold"/>
</dbReference>
<reference evidence="3" key="1">
    <citation type="journal article" date="2019" name="Int. J. Syst. Evol. Microbiol.">
        <title>The Global Catalogue of Microorganisms (GCM) 10K type strain sequencing project: providing services to taxonomists for standard genome sequencing and annotation.</title>
        <authorList>
            <consortium name="The Broad Institute Genomics Platform"/>
            <consortium name="The Broad Institute Genome Sequencing Center for Infectious Disease"/>
            <person name="Wu L."/>
            <person name="Ma J."/>
        </authorList>
    </citation>
    <scope>NUCLEOTIDE SEQUENCE [LARGE SCALE GENOMIC DNA]</scope>
    <source>
        <strain evidence="3">NBRC 101365</strain>
    </source>
</reference>